<evidence type="ECO:0000313" key="3">
    <source>
        <dbReference type="Proteomes" id="UP000003779"/>
    </source>
</evidence>
<reference evidence="2 3" key="1">
    <citation type="journal article" date="2012" name="J. Bacteriol.">
        <title>Whole-Genome Sequence of Nocardiopsis alba Strain ATCC BAA-2165, Associated with Honeybees.</title>
        <authorList>
            <person name="Qiao J."/>
            <person name="Chen L."/>
            <person name="Li Y."/>
            <person name="Wang J."/>
            <person name="Zhang W."/>
            <person name="Chen S."/>
        </authorList>
    </citation>
    <scope>NUCLEOTIDE SEQUENCE [LARGE SCALE GENOMIC DNA]</scope>
    <source>
        <strain evidence="3">ATCC BAA-2165 / BE74</strain>
    </source>
</reference>
<dbReference type="PATRIC" id="fig|1205910.3.peg.1721"/>
<accession>J7LBF3</accession>
<evidence type="ECO:0000313" key="2">
    <source>
        <dbReference type="EMBL" id="AFR10978.1"/>
    </source>
</evidence>
<dbReference type="KEGG" id="nal:B005_1810"/>
<evidence type="ECO:0000256" key="1">
    <source>
        <dbReference type="SAM" id="MobiDB-lite"/>
    </source>
</evidence>
<gene>
    <name evidence="2" type="ordered locus">B005_1810</name>
</gene>
<feature type="region of interest" description="Disordered" evidence="1">
    <location>
        <begin position="1"/>
        <end position="92"/>
    </location>
</feature>
<dbReference type="STRING" id="1205910.B005_1810"/>
<reference evidence="3" key="2">
    <citation type="submission" date="2012-08" db="EMBL/GenBank/DDBJ databases">
        <title>Whole-genome sequence of Nocardiopsis alba strain ATCC BAA-2165 associated with honeybees.</title>
        <authorList>
            <person name="Qiao J."/>
            <person name="Chen L."/>
            <person name="Li Y."/>
            <person name="Wang J."/>
            <person name="Zhang W."/>
            <person name="Chen S."/>
        </authorList>
    </citation>
    <scope>NUCLEOTIDE SEQUENCE [LARGE SCALE GENOMIC DNA]</scope>
    <source>
        <strain evidence="3">ATCC BAA-2165 / BE74</strain>
    </source>
</reference>
<feature type="compositionally biased region" description="Basic and acidic residues" evidence="1">
    <location>
        <begin position="11"/>
        <end position="49"/>
    </location>
</feature>
<organism evidence="2 3">
    <name type="scientific">Nocardiopsis alba (strain ATCC BAA-2165 / BE74)</name>
    <dbReference type="NCBI Taxonomy" id="1205910"/>
    <lineage>
        <taxon>Bacteria</taxon>
        <taxon>Bacillati</taxon>
        <taxon>Actinomycetota</taxon>
        <taxon>Actinomycetes</taxon>
        <taxon>Streptosporangiales</taxon>
        <taxon>Nocardiopsidaceae</taxon>
        <taxon>Nocardiopsis</taxon>
    </lineage>
</organism>
<dbReference type="Proteomes" id="UP000003779">
    <property type="component" value="Chromosome"/>
</dbReference>
<feature type="compositionally biased region" description="Basic and acidic residues" evidence="1">
    <location>
        <begin position="64"/>
        <end position="77"/>
    </location>
</feature>
<proteinExistence type="predicted"/>
<protein>
    <submittedName>
        <fullName evidence="2">Uncharacterized protein</fullName>
    </submittedName>
</protein>
<dbReference type="HOGENOM" id="CLU_2410275_0_0_11"/>
<dbReference type="EMBL" id="CP003788">
    <property type="protein sequence ID" value="AFR10978.1"/>
    <property type="molecule type" value="Genomic_DNA"/>
</dbReference>
<dbReference type="AlphaFoldDB" id="J7LBF3"/>
<sequence>MPEPPGGGYDDAVRHHDATGIEEAHGGERSVSDDAVTHRDALEKPDKRGRWIPLQPVSPARTPAKREDDHAFRRPLERNSNFPEPGDSGKAS</sequence>
<name>J7LBF3_NOCAA</name>